<dbReference type="PANTHER" id="PTHR43081">
    <property type="entry name" value="ADENYLATE CYCLASE, TERMINAL-DIFFERENTIATION SPECIFIC-RELATED"/>
    <property type="match status" value="1"/>
</dbReference>
<keyword evidence="3" id="KW-1185">Reference proteome</keyword>
<name>A0A835XTZ8_9CHLO</name>
<dbReference type="Pfam" id="PF13416">
    <property type="entry name" value="SBP_bac_8"/>
    <property type="match status" value="1"/>
</dbReference>
<dbReference type="InterPro" id="IPR006059">
    <property type="entry name" value="SBP"/>
</dbReference>
<dbReference type="PANTHER" id="PTHR43081:SF1">
    <property type="entry name" value="ADENYLATE CYCLASE, TERMINAL-DIFFERENTIATION SPECIFIC"/>
    <property type="match status" value="1"/>
</dbReference>
<dbReference type="InterPro" id="IPR050697">
    <property type="entry name" value="Adenylyl/Guanylyl_Cyclase_3/4"/>
</dbReference>
<dbReference type="Gene3D" id="3.30.70.1230">
    <property type="entry name" value="Nucleotide cyclase"/>
    <property type="match status" value="3"/>
</dbReference>
<organism evidence="2 3">
    <name type="scientific">Edaphochlamys debaryana</name>
    <dbReference type="NCBI Taxonomy" id="47281"/>
    <lineage>
        <taxon>Eukaryota</taxon>
        <taxon>Viridiplantae</taxon>
        <taxon>Chlorophyta</taxon>
        <taxon>core chlorophytes</taxon>
        <taxon>Chlorophyceae</taxon>
        <taxon>CS clade</taxon>
        <taxon>Chlamydomonadales</taxon>
        <taxon>Chlamydomonadales incertae sedis</taxon>
        <taxon>Edaphochlamys</taxon>
    </lineage>
</organism>
<sequence length="965" mass="102303">MDFWSLSAEVFGMPEAVSSFLDTTLLLFSDPAYGAADIPSDWRAAMSSASTGSYCSIPGTVLPTHMYYRTDIFAVHNISVPATWDELLTVAEALHGRDMDGDGLPEYGICMDTREVCGQYGDTLLMVLATLVQTRGPADGVVFDPDNLSLLATGEALAKAIQIYRGLIRFGPPPDTPCRSFYTQLLPQGRCLVAFGVPLAFKVASHASVSSRVSGGKLGTAPLPGSERVLDRPSGRLVPCTPERCPYAQRVARLEGGSSAQEVLANTVVAMDSISFAINRYSPPYRQAAAFRMLATLMSPAQQQERILAVNTEGGPFRASQLNLGAWVNAGYDSANARSFLAAYRAVLESPNVFYELRFPGVLRFKDALFQLARAVLWGNVSLAATDAEFRVAVTTVIQQQGGKEVFLAQYRKTLGIVEQKKRAGDEEDKTLTADVCQAAVSLHHAAIRTAAQQHRGYESATEGDSFILAFRSSHDCLRFCLRVQEALLALDWPPELLDSPYAATLAARHDPAGMQPWVRRAVGPSLRPLLIPPGAAKRNDAGPSDSRQAQRPAPTSAKGRRPVINSPAQPSGVGPSGSGSGSGAQDCPGILLASHRTARTCSSPVAPAGLLAAASEGQGRRPQSLGQHTLLGSIPQLQVVQPQDFPGGMLSPDDIWLLGTTGEFSALTGCEESRPGPQPSPDLKSLLSACWEETSSQVDFSAEPQDDARLLFRGLRVRMGFHRGVLGPCDVNTNQASQRVVYSGPVLQLARAIGDVGRGGQVLMSTAALASLNPQQLANEAAVVLHSGRHVIKPSDASSVELYSAPGVLEAPLGRLAVAVVQVEELGGLGPQGVMGLYGTLRAQAQHLAAELKGYLLLTGPGALQAVFPDPAAAARWCLQLVVSVQSLRPGRGLQQGAYDREQKAEVAEEHLSADPEAGLTFDGRLSYKGPAFKAAGSLAAHANWGEILVSGTLANAILGKVGA</sequence>
<dbReference type="SUPFAM" id="SSF53850">
    <property type="entry name" value="Periplasmic binding protein-like II"/>
    <property type="match status" value="1"/>
</dbReference>
<evidence type="ECO:0000313" key="2">
    <source>
        <dbReference type="EMBL" id="KAG2490218.1"/>
    </source>
</evidence>
<accession>A0A835XTZ8</accession>
<protein>
    <submittedName>
        <fullName evidence="2">Uncharacterized protein</fullName>
    </submittedName>
</protein>
<gene>
    <name evidence="2" type="ORF">HYH03_011343</name>
</gene>
<dbReference type="OrthoDB" id="543112at2759"/>
<dbReference type="SUPFAM" id="SSF55073">
    <property type="entry name" value="Nucleotide cyclase"/>
    <property type="match status" value="2"/>
</dbReference>
<evidence type="ECO:0000256" key="1">
    <source>
        <dbReference type="SAM" id="MobiDB-lite"/>
    </source>
</evidence>
<feature type="region of interest" description="Disordered" evidence="1">
    <location>
        <begin position="529"/>
        <end position="589"/>
    </location>
</feature>
<evidence type="ECO:0000313" key="3">
    <source>
        <dbReference type="Proteomes" id="UP000612055"/>
    </source>
</evidence>
<dbReference type="InterPro" id="IPR029787">
    <property type="entry name" value="Nucleotide_cyclase"/>
</dbReference>
<reference evidence="2" key="1">
    <citation type="journal article" date="2020" name="bioRxiv">
        <title>Comparative genomics of Chlamydomonas.</title>
        <authorList>
            <person name="Craig R.J."/>
            <person name="Hasan A.R."/>
            <person name="Ness R.W."/>
            <person name="Keightley P.D."/>
        </authorList>
    </citation>
    <scope>NUCLEOTIDE SEQUENCE</scope>
    <source>
        <strain evidence="2">CCAP 11/70</strain>
    </source>
</reference>
<dbReference type="Gene3D" id="3.40.190.10">
    <property type="entry name" value="Periplasmic binding protein-like II"/>
    <property type="match status" value="1"/>
</dbReference>
<dbReference type="Proteomes" id="UP000612055">
    <property type="component" value="Unassembled WGS sequence"/>
</dbReference>
<proteinExistence type="predicted"/>
<comment type="caution">
    <text evidence="2">The sequence shown here is derived from an EMBL/GenBank/DDBJ whole genome shotgun (WGS) entry which is preliminary data.</text>
</comment>
<dbReference type="AlphaFoldDB" id="A0A835XTZ8"/>
<dbReference type="EMBL" id="JAEHOE010000064">
    <property type="protein sequence ID" value="KAG2490218.1"/>
    <property type="molecule type" value="Genomic_DNA"/>
</dbReference>